<dbReference type="AlphaFoldDB" id="A0AAV4XAP1"/>
<protein>
    <submittedName>
        <fullName evidence="2">Uncharacterized protein</fullName>
    </submittedName>
</protein>
<sequence length="108" mass="11850">MCDVFIVILYYRAKSFFKSFPFFFSQAGLREDIHANAKGAQYAVQQGHQMVRLSVDDTKSSDEGEVRGVSSGQTEGRDRHPRAPGHAQEGGDLPEHRAGDSSGSWCSG</sequence>
<dbReference type="Proteomes" id="UP001054945">
    <property type="component" value="Unassembled WGS sequence"/>
</dbReference>
<evidence type="ECO:0000313" key="3">
    <source>
        <dbReference type="Proteomes" id="UP001054945"/>
    </source>
</evidence>
<comment type="caution">
    <text evidence="2">The sequence shown here is derived from an EMBL/GenBank/DDBJ whole genome shotgun (WGS) entry which is preliminary data.</text>
</comment>
<organism evidence="2 3">
    <name type="scientific">Caerostris extrusa</name>
    <name type="common">Bark spider</name>
    <name type="synonym">Caerostris bankana</name>
    <dbReference type="NCBI Taxonomy" id="172846"/>
    <lineage>
        <taxon>Eukaryota</taxon>
        <taxon>Metazoa</taxon>
        <taxon>Ecdysozoa</taxon>
        <taxon>Arthropoda</taxon>
        <taxon>Chelicerata</taxon>
        <taxon>Arachnida</taxon>
        <taxon>Araneae</taxon>
        <taxon>Araneomorphae</taxon>
        <taxon>Entelegynae</taxon>
        <taxon>Araneoidea</taxon>
        <taxon>Araneidae</taxon>
        <taxon>Caerostris</taxon>
    </lineage>
</organism>
<evidence type="ECO:0000313" key="2">
    <source>
        <dbReference type="EMBL" id="GIY92232.1"/>
    </source>
</evidence>
<keyword evidence="3" id="KW-1185">Reference proteome</keyword>
<proteinExistence type="predicted"/>
<reference evidence="2 3" key="1">
    <citation type="submission" date="2021-06" db="EMBL/GenBank/DDBJ databases">
        <title>Caerostris extrusa draft genome.</title>
        <authorList>
            <person name="Kono N."/>
            <person name="Arakawa K."/>
        </authorList>
    </citation>
    <scope>NUCLEOTIDE SEQUENCE [LARGE SCALE GENOMIC DNA]</scope>
</reference>
<feature type="region of interest" description="Disordered" evidence="1">
    <location>
        <begin position="51"/>
        <end position="108"/>
    </location>
</feature>
<name>A0AAV4XAP1_CAEEX</name>
<gene>
    <name evidence="2" type="ORF">CEXT_671751</name>
</gene>
<accession>A0AAV4XAP1</accession>
<evidence type="ECO:0000256" key="1">
    <source>
        <dbReference type="SAM" id="MobiDB-lite"/>
    </source>
</evidence>
<feature type="compositionally biased region" description="Basic and acidic residues" evidence="1">
    <location>
        <begin position="54"/>
        <end position="66"/>
    </location>
</feature>
<dbReference type="EMBL" id="BPLR01017513">
    <property type="protein sequence ID" value="GIY92232.1"/>
    <property type="molecule type" value="Genomic_DNA"/>
</dbReference>